<dbReference type="EMBL" id="LR824009">
    <property type="protein sequence ID" value="CAD0197469.1"/>
    <property type="molecule type" value="Genomic_DNA"/>
</dbReference>
<protein>
    <submittedName>
        <fullName evidence="2">Uncharacterized protein</fullName>
    </submittedName>
</protein>
<keyword evidence="3" id="KW-1185">Reference proteome</keyword>
<dbReference type="AlphaFoldDB" id="A0A9N8KR76"/>
<evidence type="ECO:0000313" key="3">
    <source>
        <dbReference type="Proteomes" id="UP001154114"/>
    </source>
</evidence>
<accession>A0A9N8KR76</accession>
<sequence length="181" mass="19105">MLRPIAGLYRGAGVGVGVRPGGRRIGAPPPAEWSRGCGAVAALHVTVRRARSSRRGHRLSVASPSYCLPDGRDGGARCTAPLHSACPPGAMPPSHGPPPPVALHPPRPEEFSASGGKNRLCSEPRIISARRTAPLRPLRRPPLPPPPPRRSSAAPFTLPTTSCLLLDTWLFYYLLSASTIG</sequence>
<dbReference type="Proteomes" id="UP001154114">
    <property type="component" value="Chromosome 6"/>
</dbReference>
<feature type="region of interest" description="Disordered" evidence="1">
    <location>
        <begin position="82"/>
        <end position="154"/>
    </location>
</feature>
<gene>
    <name evidence="2" type="ORF">CINC_LOCUS11750</name>
</gene>
<evidence type="ECO:0000313" key="2">
    <source>
        <dbReference type="EMBL" id="CAD0197469.1"/>
    </source>
</evidence>
<feature type="compositionally biased region" description="Pro residues" evidence="1">
    <location>
        <begin position="140"/>
        <end position="149"/>
    </location>
</feature>
<proteinExistence type="predicted"/>
<reference evidence="2" key="1">
    <citation type="submission" date="2021-12" db="EMBL/GenBank/DDBJ databases">
        <authorList>
            <person name="King R."/>
        </authorList>
    </citation>
    <scope>NUCLEOTIDE SEQUENCE</scope>
</reference>
<evidence type="ECO:0000256" key="1">
    <source>
        <dbReference type="SAM" id="MobiDB-lite"/>
    </source>
</evidence>
<organism evidence="2 3">
    <name type="scientific">Chrysodeixis includens</name>
    <name type="common">Soybean looper</name>
    <name type="synonym">Pseudoplusia includens</name>
    <dbReference type="NCBI Taxonomy" id="689277"/>
    <lineage>
        <taxon>Eukaryota</taxon>
        <taxon>Metazoa</taxon>
        <taxon>Ecdysozoa</taxon>
        <taxon>Arthropoda</taxon>
        <taxon>Hexapoda</taxon>
        <taxon>Insecta</taxon>
        <taxon>Pterygota</taxon>
        <taxon>Neoptera</taxon>
        <taxon>Endopterygota</taxon>
        <taxon>Lepidoptera</taxon>
        <taxon>Glossata</taxon>
        <taxon>Ditrysia</taxon>
        <taxon>Noctuoidea</taxon>
        <taxon>Noctuidae</taxon>
        <taxon>Plusiinae</taxon>
        <taxon>Chrysodeixis</taxon>
    </lineage>
</organism>
<name>A0A9N8KR76_CHRIL</name>
<feature type="compositionally biased region" description="Pro residues" evidence="1">
    <location>
        <begin position="89"/>
        <end position="105"/>
    </location>
</feature>